<evidence type="ECO:0000256" key="1">
    <source>
        <dbReference type="SAM" id="MobiDB-lite"/>
    </source>
</evidence>
<dbReference type="EMBL" id="LNYL01000010">
    <property type="protein sequence ID" value="KTD30638.1"/>
    <property type="molecule type" value="Genomic_DNA"/>
</dbReference>
<comment type="caution">
    <text evidence="2">The sequence shown here is derived from an EMBL/GenBank/DDBJ whole genome shotgun (WGS) entry which is preliminary data.</text>
</comment>
<accession>A0A0W0WEF6</accession>
<evidence type="ECO:0000313" key="2">
    <source>
        <dbReference type="EMBL" id="KTD30638.1"/>
    </source>
</evidence>
<dbReference type="Proteomes" id="UP000054908">
    <property type="component" value="Unassembled WGS sequence"/>
</dbReference>
<dbReference type="OrthoDB" id="5639044at2"/>
<sequence length="92" mass="10436">MTISHTVFFRNQLNAFRKQSESAQQVLDPVSVEEKILGNTELVVDPNDTPSEIRRSLESNLGPIDTEMEVKAKGQKPEEPHQENEVSSEFRP</sequence>
<name>A0A0W0WEF6_9GAMM</name>
<dbReference type="STRING" id="466.Lmac_0454"/>
<protein>
    <submittedName>
        <fullName evidence="2">Uncharacterized protein</fullName>
    </submittedName>
</protein>
<proteinExistence type="predicted"/>
<reference evidence="2 3" key="1">
    <citation type="submission" date="2015-11" db="EMBL/GenBank/DDBJ databases">
        <title>Genomic analysis of 38 Legionella species identifies large and diverse effector repertoires.</title>
        <authorList>
            <person name="Burstein D."/>
            <person name="Amaro F."/>
            <person name="Zusman T."/>
            <person name="Lifshitz Z."/>
            <person name="Cohen O."/>
            <person name="Gilbert J.A."/>
            <person name="Pupko T."/>
            <person name="Shuman H.A."/>
            <person name="Segal G."/>
        </authorList>
    </citation>
    <scope>NUCLEOTIDE SEQUENCE [LARGE SCALE GENOMIC DNA]</scope>
    <source>
        <strain evidence="2 3">PX-1-G2-E2</strain>
    </source>
</reference>
<gene>
    <name evidence="2" type="ORF">Lmac_0454</name>
</gene>
<evidence type="ECO:0000313" key="3">
    <source>
        <dbReference type="Proteomes" id="UP000054908"/>
    </source>
</evidence>
<dbReference type="RefSeq" id="WP_058451280.1">
    <property type="nucleotide sequence ID" value="NZ_CAAAIB010000005.1"/>
</dbReference>
<dbReference type="AlphaFoldDB" id="A0A0W0WEF6"/>
<organism evidence="2 3">
    <name type="scientific">Legionella maceachernii</name>
    <dbReference type="NCBI Taxonomy" id="466"/>
    <lineage>
        <taxon>Bacteria</taxon>
        <taxon>Pseudomonadati</taxon>
        <taxon>Pseudomonadota</taxon>
        <taxon>Gammaproteobacteria</taxon>
        <taxon>Legionellales</taxon>
        <taxon>Legionellaceae</taxon>
        <taxon>Legionella</taxon>
    </lineage>
</organism>
<feature type="region of interest" description="Disordered" evidence="1">
    <location>
        <begin position="69"/>
        <end position="92"/>
    </location>
</feature>
<dbReference type="PATRIC" id="fig|466.6.peg.482"/>
<keyword evidence="3" id="KW-1185">Reference proteome</keyword>